<gene>
    <name evidence="2" type="ORF">T4B_6382</name>
</gene>
<dbReference type="Proteomes" id="UP000054805">
    <property type="component" value="Unassembled WGS sequence"/>
</dbReference>
<evidence type="ECO:0000313" key="2">
    <source>
        <dbReference type="EMBL" id="KRZ10619.1"/>
    </source>
</evidence>
<accession>A0A0V1HIM4</accession>
<dbReference type="AlphaFoldDB" id="A0A0V1HIM4"/>
<dbReference type="EMBL" id="JYDS01000363">
    <property type="protein sequence ID" value="KRZ10619.1"/>
    <property type="molecule type" value="Genomic_DNA"/>
</dbReference>
<reference evidence="2 3" key="1">
    <citation type="submission" date="2015-01" db="EMBL/GenBank/DDBJ databases">
        <title>Evolution of Trichinella species and genotypes.</title>
        <authorList>
            <person name="Korhonen P.K."/>
            <person name="Edoardo P."/>
            <person name="Giuseppe L.R."/>
            <person name="Gasser R.B."/>
        </authorList>
    </citation>
    <scope>NUCLEOTIDE SEQUENCE [LARGE SCALE GENOMIC DNA]</scope>
    <source>
        <strain evidence="2">ISS588</strain>
    </source>
</reference>
<keyword evidence="3" id="KW-1185">Reference proteome</keyword>
<sequence>MASSYDGRGGGRRYAPNGNRQKPIGSPADPPKLKPKSSTELQEVARSSIYMLLSTSLAARGADSVSLSAEAYPREAVTANSPLAVPPEESARIPIFFPHENLQVHLLDVGLQSDTEAAEAEDGSE</sequence>
<evidence type="ECO:0000256" key="1">
    <source>
        <dbReference type="SAM" id="MobiDB-lite"/>
    </source>
</evidence>
<name>A0A0V1HIM4_TRIPS</name>
<comment type="caution">
    <text evidence="2">The sequence shown here is derived from an EMBL/GenBank/DDBJ whole genome shotgun (WGS) entry which is preliminary data.</text>
</comment>
<feature type="region of interest" description="Disordered" evidence="1">
    <location>
        <begin position="1"/>
        <end position="41"/>
    </location>
</feature>
<evidence type="ECO:0000313" key="3">
    <source>
        <dbReference type="Proteomes" id="UP000054805"/>
    </source>
</evidence>
<protein>
    <submittedName>
        <fullName evidence="2">Uncharacterized protein</fullName>
    </submittedName>
</protein>
<proteinExistence type="predicted"/>
<organism evidence="2 3">
    <name type="scientific">Trichinella pseudospiralis</name>
    <name type="common">Parasitic roundworm</name>
    <dbReference type="NCBI Taxonomy" id="6337"/>
    <lineage>
        <taxon>Eukaryota</taxon>
        <taxon>Metazoa</taxon>
        <taxon>Ecdysozoa</taxon>
        <taxon>Nematoda</taxon>
        <taxon>Enoplea</taxon>
        <taxon>Dorylaimia</taxon>
        <taxon>Trichinellida</taxon>
        <taxon>Trichinellidae</taxon>
        <taxon>Trichinella</taxon>
    </lineage>
</organism>